<protein>
    <recommendedName>
        <fullName evidence="4">Outer membrane protein beta-barrel domain-containing protein</fullName>
    </recommendedName>
</protein>
<feature type="signal peptide" evidence="1">
    <location>
        <begin position="1"/>
        <end position="22"/>
    </location>
</feature>
<evidence type="ECO:0000313" key="3">
    <source>
        <dbReference type="Proteomes" id="UP000029723"/>
    </source>
</evidence>
<proteinExistence type="predicted"/>
<sequence>MNMKRLSILCWALLLFFTQALPQTAHHKKVRTVTILGRVVDSFTHLCVLDAKITIMTSDSVMVDTCRTVTWNEEAIHPDAYFYLQEKLSEGTYIFKIEHPDYQTTYINHELLFKGRQSSMTLDDMPIQRKRMEDKEHTLDEVVVKSTKIKMVMKGDTLVFNAEAFNLPQGSMLDALIRQLPGATLNSHGEIFINGRKLDYLTLNGKDFFKKDSKTLIENLPSYTVKDLQVFEKSTEKSKALGVDVEKKDYVMDIQLKKEYEKNFIANADIAGGTNSRYATKLFGLYFNPRLQMSVFANLNNVNEDRKPGEKGDWDPTKMPIGQVTQKTVGLNFATSNDKNTIKDNVSTSVSWKNSHDVSQTATESFLNTGNNSYSRSVSESRSKNFETQLEHQFQMSKPFWLRVENELTYRKSDNWSNLRAGSFKQDPAPWGDTQAILDTLFTTPWSRRVQDAALNRQENQSLGEGYSFQTSNRLYGSYPLKSGDNIFFHGSFNYNNTKRTAFEQYRLDYLQGATAKDQRDRYDNTPSHSYEYYASVNYRYQLPSGWTFLPEFSFNQQMKYTNNSKYRLDRLQEWQQQAHELGTLPSSRDALRRALDSNNSYQGYLKTQTQELSLNINYLKKSGKNSFDIGLYIPVQHEKQHLDYRSTALNTNISQQTWKTTANLNMGATYNQYSIWAYGQMRIVMPDLYSKIDRRDDSNPLAISLGNPNLKNTAIYFTMIHFADQHNRRFKWPTLDFGLNVQQNAIANGFTFNPTTGVYTYKPQNVKGNWAGKAGIYYNCPLDSAKYFTLDNKLEYSYNRNVDLTAVEGHTESVLSKVNNHWTRNELSLNYQKEGATCSLVGSLGWRNVNSRRENFHTINAYDFNYGIVGSYHFGFGLETGMDLKMFSRRGYDDPSFNTDNWVCNAYLSQSFCKGRLSAKLEAYDLFQQLKSMSYEVNGQGKTETCFNTIPHYVMLHLMYKLNISGKRK</sequence>
<dbReference type="SUPFAM" id="SSF56935">
    <property type="entry name" value="Porins"/>
    <property type="match status" value="1"/>
</dbReference>
<gene>
    <name evidence="2" type="ORF">HMPREF9304_10465</name>
</gene>
<dbReference type="RefSeq" id="WP_036928592.1">
    <property type="nucleotide sequence ID" value="NZ_JRPQ01000154.1"/>
</dbReference>
<feature type="chain" id="PRO_5001951286" description="Outer membrane protein beta-barrel domain-containing protein" evidence="1">
    <location>
        <begin position="23"/>
        <end position="970"/>
    </location>
</feature>
<dbReference type="AlphaFoldDB" id="A0A098YNQ8"/>
<evidence type="ECO:0000256" key="1">
    <source>
        <dbReference type="SAM" id="SignalP"/>
    </source>
</evidence>
<evidence type="ECO:0008006" key="4">
    <source>
        <dbReference type="Google" id="ProtNLM"/>
    </source>
</evidence>
<dbReference type="OrthoDB" id="1075943at2"/>
<name>A0A098YNQ8_9BACT</name>
<reference evidence="2 3" key="1">
    <citation type="submission" date="2014-07" db="EMBL/GenBank/DDBJ databases">
        <authorList>
            <person name="McCorrison J."/>
            <person name="Sanka R."/>
            <person name="Torralba M."/>
            <person name="Gillis M."/>
            <person name="Haft D.H."/>
            <person name="Methe B."/>
            <person name="Sutton G."/>
            <person name="Nelson K.E."/>
        </authorList>
    </citation>
    <scope>NUCLEOTIDE SEQUENCE [LARGE SCALE GENOMIC DNA]</scope>
    <source>
        <strain evidence="2 3">S9-PR14</strain>
    </source>
</reference>
<dbReference type="EMBL" id="JRPQ01000154">
    <property type="protein sequence ID" value="KGI21400.1"/>
    <property type="molecule type" value="Genomic_DNA"/>
</dbReference>
<evidence type="ECO:0000313" key="2">
    <source>
        <dbReference type="EMBL" id="KGI21400.1"/>
    </source>
</evidence>
<keyword evidence="1" id="KW-0732">Signal</keyword>
<dbReference type="Proteomes" id="UP000029723">
    <property type="component" value="Unassembled WGS sequence"/>
</dbReference>
<comment type="caution">
    <text evidence="2">The sequence shown here is derived from an EMBL/GenBank/DDBJ whole genome shotgun (WGS) entry which is preliminary data.</text>
</comment>
<accession>A0A098YNQ8</accession>
<organism evidence="2 3">
    <name type="scientific">Hoylesella timonensis S9-PR14</name>
    <dbReference type="NCBI Taxonomy" id="1401062"/>
    <lineage>
        <taxon>Bacteria</taxon>
        <taxon>Pseudomonadati</taxon>
        <taxon>Bacteroidota</taxon>
        <taxon>Bacteroidia</taxon>
        <taxon>Bacteroidales</taxon>
        <taxon>Prevotellaceae</taxon>
        <taxon>Hoylesella</taxon>
    </lineage>
</organism>